<dbReference type="Proteomes" id="UP001235064">
    <property type="component" value="Unassembled WGS sequence"/>
</dbReference>
<evidence type="ECO:0008006" key="4">
    <source>
        <dbReference type="Google" id="ProtNLM"/>
    </source>
</evidence>
<gene>
    <name evidence="2" type="ORF">QSV35_00055</name>
</gene>
<proteinExistence type="predicted"/>
<keyword evidence="1" id="KW-0472">Membrane</keyword>
<name>A0ABT7MTC8_9MICO</name>
<feature type="transmembrane region" description="Helical" evidence="1">
    <location>
        <begin position="544"/>
        <end position="561"/>
    </location>
</feature>
<feature type="transmembrane region" description="Helical" evidence="1">
    <location>
        <begin position="521"/>
        <end position="537"/>
    </location>
</feature>
<feature type="transmembrane region" description="Helical" evidence="1">
    <location>
        <begin position="279"/>
        <end position="300"/>
    </location>
</feature>
<comment type="caution">
    <text evidence="2">The sequence shown here is derived from an EMBL/GenBank/DDBJ whole genome shotgun (WGS) entry which is preliminary data.</text>
</comment>
<sequence>MIKKPTVALGIVAFLVLLFAVCLVSAIHLLEPRNMPFGVTASSPVVDAVNKDNALDVITYPSESALMTAAEQGDIYGGYVVGTDSDTLVTVPAKSFFGEIFVRGGFEKEAAAQDRKITTTVVAPLPTSDRTGGVVGLLLLPTLMGGYLVASLLYSSTKSAAAPGRIGFVLGYAALTSLITWLIAGPVLGAIPSGTIALIPAFFLVTVAVGLSAVALQALVGPMGSLLAALLFVIIGGAGSGGAGAALLPTFWQTVGNFFPPRHAIELYRNVIYFGGHNIGLPILVLGLYAVVSLIVIIAVTRRSAPTEAAVAGAPRGTSKVVRRALLIPAAFAFILTTLFALNYTSSGHEPVAEHMPFGVVGSSDLPDAAQGPLLSLDVISYPNAQAATEAMDRGEIYGAFIASESPAQLIVVPTMSDVAPLDLTHAFEAAAADKSEQISVKPYEPTPLPAGDPFALVLATVLVALLVGGYMSASMLTNAVGTASGRWRGLWLAGFSVVTALAIDLAITFGFQAIPQNSFWIAWAIMSLIIVVVAWFTAVLRRLLGPAGVVVTLIVILQFGNPSSGGSNGATYLPGFWNQIGHLFPPRNDFLLLRNAIYFGGNGIEQPLTVLLVYALIAGGVLAYLDWFRSPEPVIPGLTDEDAAGAAVVAIPVGPVA</sequence>
<accession>A0ABT7MTC8</accession>
<keyword evidence="1" id="KW-0812">Transmembrane</keyword>
<protein>
    <recommendedName>
        <fullName evidence="4">DUF3533 domain-containing protein</fullName>
    </recommendedName>
</protein>
<feature type="transmembrane region" description="Helical" evidence="1">
    <location>
        <begin position="321"/>
        <end position="342"/>
    </location>
</feature>
<dbReference type="EMBL" id="JASXSZ010000001">
    <property type="protein sequence ID" value="MDL9977711.1"/>
    <property type="molecule type" value="Genomic_DNA"/>
</dbReference>
<keyword evidence="3" id="KW-1185">Reference proteome</keyword>
<evidence type="ECO:0000256" key="1">
    <source>
        <dbReference type="SAM" id="Phobius"/>
    </source>
</evidence>
<feature type="transmembrane region" description="Helical" evidence="1">
    <location>
        <begin position="455"/>
        <end position="478"/>
    </location>
</feature>
<feature type="transmembrane region" description="Helical" evidence="1">
    <location>
        <begin position="226"/>
        <end position="252"/>
    </location>
</feature>
<reference evidence="2 3" key="1">
    <citation type="submission" date="2023-06" db="EMBL/GenBank/DDBJ databases">
        <title>Microbacterium sp. nov., isolated from a waste landfill.</title>
        <authorList>
            <person name="Wen W."/>
        </authorList>
    </citation>
    <scope>NUCLEOTIDE SEQUENCE [LARGE SCALE GENOMIC DNA]</scope>
    <source>
        <strain evidence="2 3">ASV49</strain>
    </source>
</reference>
<feature type="transmembrane region" description="Helical" evidence="1">
    <location>
        <begin position="134"/>
        <end position="154"/>
    </location>
</feature>
<feature type="transmembrane region" description="Helical" evidence="1">
    <location>
        <begin position="166"/>
        <end position="184"/>
    </location>
</feature>
<feature type="transmembrane region" description="Helical" evidence="1">
    <location>
        <begin position="196"/>
        <end position="219"/>
    </location>
</feature>
<evidence type="ECO:0000313" key="3">
    <source>
        <dbReference type="Proteomes" id="UP001235064"/>
    </source>
</evidence>
<keyword evidence="1" id="KW-1133">Transmembrane helix</keyword>
<feature type="transmembrane region" description="Helical" evidence="1">
    <location>
        <begin position="490"/>
        <end position="515"/>
    </location>
</feature>
<feature type="transmembrane region" description="Helical" evidence="1">
    <location>
        <begin position="609"/>
        <end position="626"/>
    </location>
</feature>
<evidence type="ECO:0000313" key="2">
    <source>
        <dbReference type="EMBL" id="MDL9977711.1"/>
    </source>
</evidence>
<organism evidence="2 3">
    <name type="scientific">Microbacterium candidum</name>
    <dbReference type="NCBI Taxonomy" id="3041922"/>
    <lineage>
        <taxon>Bacteria</taxon>
        <taxon>Bacillati</taxon>
        <taxon>Actinomycetota</taxon>
        <taxon>Actinomycetes</taxon>
        <taxon>Micrococcales</taxon>
        <taxon>Microbacteriaceae</taxon>
        <taxon>Microbacterium</taxon>
    </lineage>
</organism>
<dbReference type="RefSeq" id="WP_286285445.1">
    <property type="nucleotide sequence ID" value="NZ_JASXSZ010000001.1"/>
</dbReference>